<keyword evidence="3" id="KW-1185">Reference proteome</keyword>
<sequence>MSIKPIDYNVMLPKTQEVSSAKYIENVKNRNIVESGFVQQEKTINKNKKKVMNTEKSNKSRIYDNNSSKKQKNSQDNKRKKSEESSSEDIPKNIGNKIDIRI</sequence>
<gene>
    <name evidence="2" type="ORF">SAMN02745784_00357</name>
</gene>
<dbReference type="RefSeq" id="WP_072972356.1">
    <property type="nucleotide sequence ID" value="NZ_FQTY01000001.1"/>
</dbReference>
<dbReference type="Proteomes" id="UP000184114">
    <property type="component" value="Unassembled WGS sequence"/>
</dbReference>
<feature type="region of interest" description="Disordered" evidence="1">
    <location>
        <begin position="44"/>
        <end position="102"/>
    </location>
</feature>
<evidence type="ECO:0000313" key="3">
    <source>
        <dbReference type="Proteomes" id="UP000184114"/>
    </source>
</evidence>
<feature type="compositionally biased region" description="Basic and acidic residues" evidence="1">
    <location>
        <begin position="73"/>
        <end position="84"/>
    </location>
</feature>
<dbReference type="AlphaFoldDB" id="A0A1M4SJS6"/>
<organism evidence="2 3">
    <name type="scientific">Tissierella praeacuta DSM 18095</name>
    <dbReference type="NCBI Taxonomy" id="1123404"/>
    <lineage>
        <taxon>Bacteria</taxon>
        <taxon>Bacillati</taxon>
        <taxon>Bacillota</taxon>
        <taxon>Tissierellia</taxon>
        <taxon>Tissierellales</taxon>
        <taxon>Tissierellaceae</taxon>
        <taxon>Tissierella</taxon>
    </lineage>
</organism>
<evidence type="ECO:0000256" key="1">
    <source>
        <dbReference type="SAM" id="MobiDB-lite"/>
    </source>
</evidence>
<dbReference type="STRING" id="1123404.SAMN02745784_00357"/>
<proteinExistence type="predicted"/>
<feature type="compositionally biased region" description="Basic and acidic residues" evidence="1">
    <location>
        <begin position="52"/>
        <end position="62"/>
    </location>
</feature>
<reference evidence="3" key="1">
    <citation type="submission" date="2016-11" db="EMBL/GenBank/DDBJ databases">
        <authorList>
            <person name="Varghese N."/>
            <person name="Submissions S."/>
        </authorList>
    </citation>
    <scope>NUCLEOTIDE SEQUENCE [LARGE SCALE GENOMIC DNA]</scope>
    <source>
        <strain evidence="3">DSM 18095</strain>
    </source>
</reference>
<accession>A0A1M4SJS6</accession>
<evidence type="ECO:0000313" key="2">
    <source>
        <dbReference type="EMBL" id="SHE32451.1"/>
    </source>
</evidence>
<protein>
    <submittedName>
        <fullName evidence="2">Uncharacterized protein</fullName>
    </submittedName>
</protein>
<dbReference type="EMBL" id="FQTY01000001">
    <property type="protein sequence ID" value="SHE32451.1"/>
    <property type="molecule type" value="Genomic_DNA"/>
</dbReference>
<dbReference type="GeneID" id="90995050"/>
<name>A0A1M4SJS6_9FIRM</name>